<evidence type="ECO:0000259" key="2">
    <source>
        <dbReference type="Pfam" id="PF01970"/>
    </source>
</evidence>
<proteinExistence type="predicted"/>
<evidence type="ECO:0000313" key="3">
    <source>
        <dbReference type="EMBL" id="MCX2818490.1"/>
    </source>
</evidence>
<sequence>MDIAVAAALCAVGFGIGCVSGLTPGLHVNNLALLLAAVAPGVGFASPAALGVALVTASVTHTFLDIIPSVVIGVPDESMALVALPGHRMVLDGDGREAVVLSAAGSMLAVVFGFGVAVPVALVMSRAYPVVSGYMPYILAATVVFLVATERGGEVGRSGRAGGRGAIAVRAKAVVVLGASGLLGYYVLTHSPGAEAVVGEPSLLTPLFVGLFGVPILVASASENAEIPEQDGDGVALSRRSVAVHAVGGGVAGSIVGWLPGVSPAVATGFVQSLLPDSETEPESMREFIVAVSGVDSSNAVFALLALYFIGFPRSGVMVALDRLELSLNAGTVGVYLVAVAVVSVASFLLTVTLGRYAFGVVRRFNYRVLSAGVIVLLVGVTFVFSGFVGLPILVASTVVGLMPNYSRVRRVNCMGALLLPLIVIL</sequence>
<dbReference type="PANTHER" id="PTHR42204">
    <property type="entry name" value="INTEGRAL MEMBRANE PROTEIN"/>
    <property type="match status" value="1"/>
</dbReference>
<dbReference type="RefSeq" id="WP_266086334.1">
    <property type="nucleotide sequence ID" value="NZ_RKLV01000003.1"/>
</dbReference>
<feature type="transmembrane region" description="Helical" evidence="1">
    <location>
        <begin position="288"/>
        <end position="312"/>
    </location>
</feature>
<keyword evidence="1" id="KW-1133">Transmembrane helix</keyword>
<feature type="transmembrane region" description="Helical" evidence="1">
    <location>
        <begin position="128"/>
        <end position="148"/>
    </location>
</feature>
<dbReference type="PANTHER" id="PTHR42204:SF1">
    <property type="entry name" value="INTEGRAL MEMBRANE PROTEIN"/>
    <property type="match status" value="1"/>
</dbReference>
<feature type="transmembrane region" description="Helical" evidence="1">
    <location>
        <begin position="203"/>
        <end position="221"/>
    </location>
</feature>
<keyword evidence="4" id="KW-1185">Reference proteome</keyword>
<name>A0A9Q4C237_9EURY</name>
<organism evidence="3 4">
    <name type="scientific">Halorutilus salinus</name>
    <dbReference type="NCBI Taxonomy" id="2487751"/>
    <lineage>
        <taxon>Archaea</taxon>
        <taxon>Methanobacteriati</taxon>
        <taxon>Methanobacteriota</taxon>
        <taxon>Stenosarchaea group</taxon>
        <taxon>Halobacteria</taxon>
        <taxon>Halorutilales</taxon>
        <taxon>Halorutilaceae</taxon>
        <taxon>Halorutilus</taxon>
    </lineage>
</organism>
<protein>
    <submittedName>
        <fullName evidence="3">Tripartite tricarboxylate transporter permease</fullName>
    </submittedName>
</protein>
<feature type="transmembrane region" description="Helical" evidence="1">
    <location>
        <begin position="333"/>
        <end position="354"/>
    </location>
</feature>
<feature type="transmembrane region" description="Helical" evidence="1">
    <location>
        <begin position="242"/>
        <end position="268"/>
    </location>
</feature>
<feature type="domain" description="DUF112" evidence="2">
    <location>
        <begin position="9"/>
        <end position="415"/>
    </location>
</feature>
<feature type="transmembrane region" description="Helical" evidence="1">
    <location>
        <begin position="31"/>
        <end position="55"/>
    </location>
</feature>
<comment type="caution">
    <text evidence="3">The sequence shown here is derived from an EMBL/GenBank/DDBJ whole genome shotgun (WGS) entry which is preliminary data.</text>
</comment>
<feature type="transmembrane region" description="Helical" evidence="1">
    <location>
        <begin position="169"/>
        <end position="188"/>
    </location>
</feature>
<dbReference type="AlphaFoldDB" id="A0A9Q4C237"/>
<keyword evidence="1" id="KW-0812">Transmembrane</keyword>
<dbReference type="Proteomes" id="UP001149411">
    <property type="component" value="Unassembled WGS sequence"/>
</dbReference>
<evidence type="ECO:0000313" key="4">
    <source>
        <dbReference type="Proteomes" id="UP001149411"/>
    </source>
</evidence>
<keyword evidence="1" id="KW-0472">Membrane</keyword>
<dbReference type="EMBL" id="RKLV01000003">
    <property type="protein sequence ID" value="MCX2818490.1"/>
    <property type="molecule type" value="Genomic_DNA"/>
</dbReference>
<feature type="transmembrane region" description="Helical" evidence="1">
    <location>
        <begin position="98"/>
        <end position="122"/>
    </location>
</feature>
<reference evidence="3" key="1">
    <citation type="submission" date="2022-09" db="EMBL/GenBank/DDBJ databases">
        <title>Haloadaptaus new haloarchaeum isolated from saline soil.</title>
        <authorList>
            <person name="Duran-Viseras A."/>
            <person name="Sanchez-Porro C."/>
            <person name="Ventosa A."/>
        </authorList>
    </citation>
    <scope>NUCLEOTIDE SEQUENCE</scope>
    <source>
        <strain evidence="3">F3-133</strain>
    </source>
</reference>
<dbReference type="InterPro" id="IPR002823">
    <property type="entry name" value="DUF112_TM"/>
</dbReference>
<accession>A0A9Q4C237</accession>
<gene>
    <name evidence="3" type="ORF">EGH25_03865</name>
</gene>
<evidence type="ECO:0000256" key="1">
    <source>
        <dbReference type="SAM" id="Phobius"/>
    </source>
</evidence>
<dbReference type="Pfam" id="PF01970">
    <property type="entry name" value="TctA"/>
    <property type="match status" value="1"/>
</dbReference>
<feature type="transmembrane region" description="Helical" evidence="1">
    <location>
        <begin position="374"/>
        <end position="402"/>
    </location>
</feature>